<dbReference type="Gramene" id="EFJ07446">
    <property type="protein sequence ID" value="EFJ07446"/>
    <property type="gene ID" value="SELMODRAFT_133644"/>
</dbReference>
<dbReference type="KEGG" id="smo:SELMODRAFT_133644"/>
<feature type="repeat" description="PPR" evidence="2">
    <location>
        <begin position="199"/>
        <end position="233"/>
    </location>
</feature>
<feature type="repeat" description="PPR" evidence="2">
    <location>
        <begin position="301"/>
        <end position="335"/>
    </location>
</feature>
<dbReference type="Proteomes" id="UP000001514">
    <property type="component" value="Unassembled WGS sequence"/>
</dbReference>
<dbReference type="NCBIfam" id="TIGR00756">
    <property type="entry name" value="PPR"/>
    <property type="match status" value="5"/>
</dbReference>
<dbReference type="InterPro" id="IPR002885">
    <property type="entry name" value="PPR_rpt"/>
</dbReference>
<feature type="repeat" description="PPR" evidence="2">
    <location>
        <begin position="96"/>
        <end position="130"/>
    </location>
</feature>
<evidence type="ECO:0000313" key="4">
    <source>
        <dbReference type="Proteomes" id="UP000001514"/>
    </source>
</evidence>
<gene>
    <name evidence="3" type="ORF">SELMODRAFT_133644</name>
</gene>
<dbReference type="GO" id="GO:0003723">
    <property type="term" value="F:RNA binding"/>
    <property type="evidence" value="ECO:0007669"/>
    <property type="project" value="InterPro"/>
</dbReference>
<feature type="repeat" description="PPR" evidence="2">
    <location>
        <begin position="1"/>
        <end position="28"/>
    </location>
</feature>
<sequence>MVAAFSHHGQFDESFRTFQSMLQSGVSIDKITLLTVFNACTKAVALEEGRRVRGYSDECGLSAATAVATAIVNFYGKCRELDNAIAVFDEIEEARNVVTWTVMVAAYVQAGHHKEAFCCLRRMQLEGISPNEFTFVNALGSCGCGDDLARGRTLHGWISEGDMESNPVVANALVSMYSRCGGVEEAAKVFAGVRSGTRDVIMWTSMVAAYGQCAFSDAAFRLFQKMLLEGIRPDKITLIAILGACKSSSFLPAGKLVHNFISSSGFELDLVVRNALIDMYGSCRDLKTARDIFGQLVPYEDAVSWNTLLGALIERGQVGVAIQRFQEMQLNGGKPNSMTLVLILNLCAKGGLVQLGRAIHCWICDCCGHLEDELVRASIIRMYGKCGAVEDAQAVFRAGEETFVSWNALVAAFADSGMAEKSLRSLHSTQLEGFQADEITLASILNACESPQDLKFGRKVHKQVVGSGWESGTVLGTAVISMYGRCGSVEDAFRAFNTVAEKDLVAMNAIITACIQHNEFGEALNLFRMMQLEGMKPSKATFVSVLNACSSPRDANLKGDEVLEIFHRMQLEGFRPNKISFVNFLTAASSNSSGSIISSAQSCKAIQALAVQAQVFRDDVIKHGFINLYAKLGNLNQADQVFQDISRRDVVSWNSIIAAYARNATAAQALELFLEMQLQGIPPDGITFVSILSACSHSGQAASAVFYFSSMAIDYGVPAGPEHQGCLVDLFSRSGRLSIAEELSESSSGGGGGGGGGGLQWMMVLGGCQVQNDARRGVAVAERVMEMERSCAAGHVVLSNLLRAPTCLN</sequence>
<dbReference type="GO" id="GO:0048731">
    <property type="term" value="P:system development"/>
    <property type="evidence" value="ECO:0007669"/>
    <property type="project" value="UniProtKB-ARBA"/>
</dbReference>
<organism evidence="4">
    <name type="scientific">Selaginella moellendorffii</name>
    <name type="common">Spikemoss</name>
    <dbReference type="NCBI Taxonomy" id="88036"/>
    <lineage>
        <taxon>Eukaryota</taxon>
        <taxon>Viridiplantae</taxon>
        <taxon>Streptophyta</taxon>
        <taxon>Embryophyta</taxon>
        <taxon>Tracheophyta</taxon>
        <taxon>Lycopodiopsida</taxon>
        <taxon>Selaginellales</taxon>
        <taxon>Selaginellaceae</taxon>
        <taxon>Selaginella</taxon>
    </lineage>
</organism>
<feature type="repeat" description="PPR" evidence="2">
    <location>
        <begin position="503"/>
        <end position="537"/>
    </location>
</feature>
<dbReference type="PROSITE" id="PS51375">
    <property type="entry name" value="PPR"/>
    <property type="match status" value="6"/>
</dbReference>
<protein>
    <recommendedName>
        <fullName evidence="5">Pentacotripeptide-repeat region of PRORP domain-containing protein</fullName>
    </recommendedName>
</protein>
<dbReference type="Pfam" id="PF13041">
    <property type="entry name" value="PPR_2"/>
    <property type="match status" value="4"/>
</dbReference>
<dbReference type="AlphaFoldDB" id="D8T7E0"/>
<evidence type="ECO:0008006" key="5">
    <source>
        <dbReference type="Google" id="ProtNLM"/>
    </source>
</evidence>
<dbReference type="InterPro" id="IPR046960">
    <property type="entry name" value="PPR_At4g14850-like_plant"/>
</dbReference>
<dbReference type="Pfam" id="PF01535">
    <property type="entry name" value="PPR"/>
    <property type="match status" value="7"/>
</dbReference>
<dbReference type="FunFam" id="1.25.40.10:FF:000073">
    <property type="entry name" value="Pentatricopeptide repeat-containing protein chloroplastic"/>
    <property type="match status" value="1"/>
</dbReference>
<dbReference type="eggNOG" id="KOG4197">
    <property type="taxonomic scope" value="Eukaryota"/>
</dbReference>
<keyword evidence="1" id="KW-0677">Repeat</keyword>
<evidence type="ECO:0000313" key="3">
    <source>
        <dbReference type="EMBL" id="EFJ07446.1"/>
    </source>
</evidence>
<dbReference type="PANTHER" id="PTHR47926:SF533">
    <property type="entry name" value="DYW DOMAIN-CONTAINING PROTEIN"/>
    <property type="match status" value="1"/>
</dbReference>
<proteinExistence type="predicted"/>
<dbReference type="EMBL" id="GL377685">
    <property type="protein sequence ID" value="EFJ07446.1"/>
    <property type="molecule type" value="Genomic_DNA"/>
</dbReference>
<name>D8T7E0_SELML</name>
<dbReference type="InterPro" id="IPR011990">
    <property type="entry name" value="TPR-like_helical_dom_sf"/>
</dbReference>
<dbReference type="OMA" id="NACTKAV"/>
<feature type="repeat" description="PPR" evidence="2">
    <location>
        <begin position="649"/>
        <end position="683"/>
    </location>
</feature>
<dbReference type="InParanoid" id="D8T7E0"/>
<dbReference type="PANTHER" id="PTHR47926">
    <property type="entry name" value="PENTATRICOPEPTIDE REPEAT-CONTAINING PROTEIN"/>
    <property type="match status" value="1"/>
</dbReference>
<evidence type="ECO:0000256" key="2">
    <source>
        <dbReference type="PROSITE-ProRule" id="PRU00708"/>
    </source>
</evidence>
<keyword evidence="4" id="KW-1185">Reference proteome</keyword>
<dbReference type="HOGENOM" id="CLU_002706_15_6_1"/>
<dbReference type="Gene3D" id="1.25.40.10">
    <property type="entry name" value="Tetratricopeptide repeat domain"/>
    <property type="match status" value="7"/>
</dbReference>
<evidence type="ECO:0000256" key="1">
    <source>
        <dbReference type="ARBA" id="ARBA00022737"/>
    </source>
</evidence>
<dbReference type="GO" id="GO:0009451">
    <property type="term" value="P:RNA modification"/>
    <property type="evidence" value="ECO:0007669"/>
    <property type="project" value="InterPro"/>
</dbReference>
<reference evidence="3 4" key="1">
    <citation type="journal article" date="2011" name="Science">
        <title>The Selaginella genome identifies genetic changes associated with the evolution of vascular plants.</title>
        <authorList>
            <person name="Banks J.A."/>
            <person name="Nishiyama T."/>
            <person name="Hasebe M."/>
            <person name="Bowman J.L."/>
            <person name="Gribskov M."/>
            <person name="dePamphilis C."/>
            <person name="Albert V.A."/>
            <person name="Aono N."/>
            <person name="Aoyama T."/>
            <person name="Ambrose B.A."/>
            <person name="Ashton N.W."/>
            <person name="Axtell M.J."/>
            <person name="Barker E."/>
            <person name="Barker M.S."/>
            <person name="Bennetzen J.L."/>
            <person name="Bonawitz N.D."/>
            <person name="Chapple C."/>
            <person name="Cheng C."/>
            <person name="Correa L.G."/>
            <person name="Dacre M."/>
            <person name="DeBarry J."/>
            <person name="Dreyer I."/>
            <person name="Elias M."/>
            <person name="Engstrom E.M."/>
            <person name="Estelle M."/>
            <person name="Feng L."/>
            <person name="Finet C."/>
            <person name="Floyd S.K."/>
            <person name="Frommer W.B."/>
            <person name="Fujita T."/>
            <person name="Gramzow L."/>
            <person name="Gutensohn M."/>
            <person name="Harholt J."/>
            <person name="Hattori M."/>
            <person name="Heyl A."/>
            <person name="Hirai T."/>
            <person name="Hiwatashi Y."/>
            <person name="Ishikawa M."/>
            <person name="Iwata M."/>
            <person name="Karol K.G."/>
            <person name="Koehler B."/>
            <person name="Kolukisaoglu U."/>
            <person name="Kubo M."/>
            <person name="Kurata T."/>
            <person name="Lalonde S."/>
            <person name="Li K."/>
            <person name="Li Y."/>
            <person name="Litt A."/>
            <person name="Lyons E."/>
            <person name="Manning G."/>
            <person name="Maruyama T."/>
            <person name="Michael T.P."/>
            <person name="Mikami K."/>
            <person name="Miyazaki S."/>
            <person name="Morinaga S."/>
            <person name="Murata T."/>
            <person name="Mueller-Roeber B."/>
            <person name="Nelson D.R."/>
            <person name="Obara M."/>
            <person name="Oguri Y."/>
            <person name="Olmstead R.G."/>
            <person name="Onodera N."/>
            <person name="Petersen B.L."/>
            <person name="Pils B."/>
            <person name="Prigge M."/>
            <person name="Rensing S.A."/>
            <person name="Riano-Pachon D.M."/>
            <person name="Roberts A.W."/>
            <person name="Sato Y."/>
            <person name="Scheller H.V."/>
            <person name="Schulz B."/>
            <person name="Schulz C."/>
            <person name="Shakirov E.V."/>
            <person name="Shibagaki N."/>
            <person name="Shinohara N."/>
            <person name="Shippen D.E."/>
            <person name="Soerensen I."/>
            <person name="Sotooka R."/>
            <person name="Sugimoto N."/>
            <person name="Sugita M."/>
            <person name="Sumikawa N."/>
            <person name="Tanurdzic M."/>
            <person name="Theissen G."/>
            <person name="Ulvskov P."/>
            <person name="Wakazuki S."/>
            <person name="Weng J.K."/>
            <person name="Willats W.W."/>
            <person name="Wipf D."/>
            <person name="Wolf P.G."/>
            <person name="Yang L."/>
            <person name="Zimmer A.D."/>
            <person name="Zhu Q."/>
            <person name="Mitros T."/>
            <person name="Hellsten U."/>
            <person name="Loque D."/>
            <person name="Otillar R."/>
            <person name="Salamov A."/>
            <person name="Schmutz J."/>
            <person name="Shapiro H."/>
            <person name="Lindquist E."/>
            <person name="Lucas S."/>
            <person name="Rokhsar D."/>
            <person name="Grigoriev I.V."/>
        </authorList>
    </citation>
    <scope>NUCLEOTIDE SEQUENCE [LARGE SCALE GENOMIC DNA]</scope>
</reference>
<accession>D8T7E0</accession>
<dbReference type="FunFam" id="1.25.40.10:FF:000158">
    <property type="entry name" value="pentatricopeptide repeat-containing protein At2g33680"/>
    <property type="match status" value="1"/>
</dbReference>